<accession>A0A1A9VMG7</accession>
<keyword evidence="1" id="KW-0863">Zinc-finger</keyword>
<dbReference type="EnsemblMetazoa" id="GAUT041644-RA">
    <property type="protein sequence ID" value="GAUT041644-PA"/>
    <property type="gene ID" value="GAUT041644"/>
</dbReference>
<dbReference type="Gene3D" id="4.10.1130.10">
    <property type="entry name" value="btk motif of tyrosine-protein kinase itk"/>
    <property type="match status" value="1"/>
</dbReference>
<dbReference type="VEuPathDB" id="VectorBase:GAUT041644"/>
<dbReference type="Proteomes" id="UP000078200">
    <property type="component" value="Unassembled WGS sequence"/>
</dbReference>
<protein>
    <submittedName>
        <fullName evidence="2">Uncharacterized protein</fullName>
    </submittedName>
</protein>
<evidence type="ECO:0000313" key="3">
    <source>
        <dbReference type="Proteomes" id="UP000078200"/>
    </source>
</evidence>
<evidence type="ECO:0000256" key="1">
    <source>
        <dbReference type="PROSITE-ProRule" id="PRU00432"/>
    </source>
</evidence>
<keyword evidence="1" id="KW-0479">Metal-binding</keyword>
<keyword evidence="3" id="KW-1185">Reference proteome</keyword>
<dbReference type="PROSITE" id="PS51113">
    <property type="entry name" value="ZF_BTK"/>
    <property type="match status" value="1"/>
</dbReference>
<proteinExistence type="predicted"/>
<dbReference type="InterPro" id="IPR001562">
    <property type="entry name" value="Znf_Btk_motif"/>
</dbReference>
<dbReference type="AlphaFoldDB" id="A0A1A9VMG7"/>
<organism evidence="2 3">
    <name type="scientific">Glossina austeni</name>
    <name type="common">Savannah tsetse fly</name>
    <dbReference type="NCBI Taxonomy" id="7395"/>
    <lineage>
        <taxon>Eukaryota</taxon>
        <taxon>Metazoa</taxon>
        <taxon>Ecdysozoa</taxon>
        <taxon>Arthropoda</taxon>
        <taxon>Hexapoda</taxon>
        <taxon>Insecta</taxon>
        <taxon>Pterygota</taxon>
        <taxon>Neoptera</taxon>
        <taxon>Endopterygota</taxon>
        <taxon>Diptera</taxon>
        <taxon>Brachycera</taxon>
        <taxon>Muscomorpha</taxon>
        <taxon>Hippoboscoidea</taxon>
        <taxon>Glossinidae</taxon>
        <taxon>Glossina</taxon>
    </lineage>
</organism>
<dbReference type="Pfam" id="PF00779">
    <property type="entry name" value="BTK"/>
    <property type="match status" value="1"/>
</dbReference>
<reference evidence="2" key="1">
    <citation type="submission" date="2020-05" db="UniProtKB">
        <authorList>
            <consortium name="EnsemblMetazoa"/>
        </authorList>
    </citation>
    <scope>IDENTIFICATION</scope>
    <source>
        <strain evidence="2">TTRI</strain>
    </source>
</reference>
<dbReference type="GO" id="GO:0008270">
    <property type="term" value="F:zinc ion binding"/>
    <property type="evidence" value="ECO:0007669"/>
    <property type="project" value="UniProtKB-KW"/>
</dbReference>
<dbReference type="GO" id="GO:0035556">
    <property type="term" value="P:intracellular signal transduction"/>
    <property type="evidence" value="ECO:0007669"/>
    <property type="project" value="InterPro"/>
</dbReference>
<name>A0A1A9VMG7_GLOAU</name>
<evidence type="ECO:0000313" key="2">
    <source>
        <dbReference type="EnsemblMetazoa" id="GAUT041644-PA"/>
    </source>
</evidence>
<keyword evidence="1" id="KW-0862">Zinc</keyword>
<sequence length="119" mass="13498">MKCFYVCEDTNTPKSFRFHPGLWSGKRWSCCKSISRATFGCQAATHWRETNNNPISPSSSLLSSLSSSSSSFVAVLNYWLRVKDDNSKGTTRFVTNCFEQVSRTFQIRYVAFVNGLSSR</sequence>